<dbReference type="CDD" id="cd04591">
    <property type="entry name" value="CBS_pair_voltage-gated_CLC_euk_bac"/>
    <property type="match status" value="1"/>
</dbReference>
<evidence type="ECO:0000313" key="13">
    <source>
        <dbReference type="EMBL" id="JAP48878.1"/>
    </source>
</evidence>
<feature type="transmembrane region" description="Helical" evidence="11">
    <location>
        <begin position="195"/>
        <end position="218"/>
    </location>
</feature>
<reference evidence="13" key="1">
    <citation type="submission" date="2016-01" db="EMBL/GenBank/DDBJ databases">
        <title>Reference transcriptome for the parasite Schistocephalus solidus: insights into the molecular evolution of parasitism.</title>
        <authorList>
            <person name="Hebert F.O."/>
            <person name="Grambauer S."/>
            <person name="Barber I."/>
            <person name="Landry C.R."/>
            <person name="Aubin-Horth N."/>
        </authorList>
    </citation>
    <scope>NUCLEOTIDE SEQUENCE</scope>
</reference>
<keyword evidence="6 11" id="KW-0406">Ion transport</keyword>
<keyword evidence="5 11" id="KW-1133">Transmembrane helix</keyword>
<keyword evidence="8 11" id="KW-0472">Membrane</keyword>
<evidence type="ECO:0000256" key="7">
    <source>
        <dbReference type="ARBA" id="ARBA00023122"/>
    </source>
</evidence>
<feature type="non-terminal residue" evidence="13">
    <location>
        <position position="1"/>
    </location>
</feature>
<keyword evidence="3 11" id="KW-0812">Transmembrane</keyword>
<feature type="transmembrane region" description="Helical" evidence="11">
    <location>
        <begin position="114"/>
        <end position="137"/>
    </location>
</feature>
<dbReference type="PANTHER" id="PTHR11689">
    <property type="entry name" value="CHLORIDE CHANNEL PROTEIN CLC FAMILY MEMBER"/>
    <property type="match status" value="1"/>
</dbReference>
<gene>
    <name evidence="13" type="primary">CLCN7</name>
    <name evidence="13" type="ORF">TR140312</name>
</gene>
<evidence type="ECO:0000256" key="5">
    <source>
        <dbReference type="ARBA" id="ARBA00022989"/>
    </source>
</evidence>
<comment type="subcellular location">
    <subcellularLocation>
        <location evidence="1 11">Membrane</location>
        <topology evidence="1 11">Multi-pass membrane protein</topology>
    </subcellularLocation>
</comment>
<dbReference type="GO" id="GO:0005254">
    <property type="term" value="F:chloride channel activity"/>
    <property type="evidence" value="ECO:0007669"/>
    <property type="project" value="UniProtKB-UniRule"/>
</dbReference>
<evidence type="ECO:0000256" key="3">
    <source>
        <dbReference type="ARBA" id="ARBA00022692"/>
    </source>
</evidence>
<feature type="domain" description="CBS" evidence="12">
    <location>
        <begin position="455"/>
        <end position="521"/>
    </location>
</feature>
<accession>A0A0X3PAZ6</accession>
<feature type="transmembrane region" description="Helical" evidence="11">
    <location>
        <begin position="12"/>
        <end position="32"/>
    </location>
</feature>
<keyword evidence="9 11" id="KW-0868">Chloride</keyword>
<dbReference type="InterPro" id="IPR051280">
    <property type="entry name" value="Cl-channel/antiporter"/>
</dbReference>
<dbReference type="SUPFAM" id="SSF81340">
    <property type="entry name" value="Clc chloride channel"/>
    <property type="match status" value="1"/>
</dbReference>
<feature type="transmembrane region" description="Helical" evidence="11">
    <location>
        <begin position="401"/>
        <end position="418"/>
    </location>
</feature>
<dbReference type="Gene3D" id="1.10.3080.10">
    <property type="entry name" value="Clc chloride channel"/>
    <property type="match status" value="1"/>
</dbReference>
<dbReference type="Pfam" id="PF00571">
    <property type="entry name" value="CBS"/>
    <property type="match status" value="1"/>
</dbReference>
<evidence type="ECO:0000256" key="9">
    <source>
        <dbReference type="ARBA" id="ARBA00023214"/>
    </source>
</evidence>
<evidence type="ECO:0000259" key="12">
    <source>
        <dbReference type="PROSITE" id="PS51371"/>
    </source>
</evidence>
<sequence>PGFAWCLSNAVPVTIAALLVTLVAPVAAGSGIPQVKCYLNGINVPFVMRAKTMLMKGIGVVLAVSGGLAAGKEGPMIHIGSATAAGLSQGRITWCGLSSKHFRPFRNDAEKRDFVGAGAAAGVAAAFGAPVGGLLFTLEEGASFLFQRLTWTTLFASMVSMFTLAFFRGVFSGNPFKFTPGGLISFGEFDFLECYSVYELLVFVVMGCLGGLLGAFFVKINSMLTQYRQLNVKSKAAKVCEAALIAALTAASSFALVLLTVDCRRIADSNALFPLQLTCADNEYNSIAALVFTTPEKSLHTLFHDPPDSFSLSSLYLFLPYIFTITCITFGLSVPAGLFIPSLLIGATWGRIIGNLLNKAQPTLFPDPGKFALIGAAAQLGGIVRMIASLTVILMEASGSIIVGLPLLLTLVAAKYTGDWFTEGIYDTHINLNKIALLPWEPDPFSVKLRAFEVMSCPVVALDPVMSVRDLVKVVRGSPHHAFPLVQGVCDPARFVYGFLVGMISSQHLALILKKRAFLPLGNEQVQQLKIEDYDNAYPRFEKLWDVLSELTEEDMSHTVDLRPYMNHAPYRVHETMSMTRVFYLFRRLGLRHLPVIDNENQLRGIITRKDLCRFRFETEGNIIKVEELIFSRNI</sequence>
<comment type="caution">
    <text evidence="11">Lacks conserved residue(s) required for the propagation of feature annotation.</text>
</comment>
<feature type="transmembrane region" description="Helical" evidence="11">
    <location>
        <begin position="53"/>
        <end position="71"/>
    </location>
</feature>
<dbReference type="InterPro" id="IPR046342">
    <property type="entry name" value="CBS_dom_sf"/>
</dbReference>
<dbReference type="PANTHER" id="PTHR11689:SF136">
    <property type="entry name" value="H(+)_CL(-) EXCHANGE TRANSPORTER 7"/>
    <property type="match status" value="1"/>
</dbReference>
<keyword evidence="7 10" id="KW-0129">CBS domain</keyword>
<evidence type="ECO:0000256" key="8">
    <source>
        <dbReference type="ARBA" id="ARBA00023136"/>
    </source>
</evidence>
<evidence type="ECO:0000256" key="6">
    <source>
        <dbReference type="ARBA" id="ARBA00023065"/>
    </source>
</evidence>
<organism evidence="13">
    <name type="scientific">Schistocephalus solidus</name>
    <name type="common">Tapeworm</name>
    <dbReference type="NCBI Taxonomy" id="70667"/>
    <lineage>
        <taxon>Eukaryota</taxon>
        <taxon>Metazoa</taxon>
        <taxon>Spiralia</taxon>
        <taxon>Lophotrochozoa</taxon>
        <taxon>Platyhelminthes</taxon>
        <taxon>Cestoda</taxon>
        <taxon>Eucestoda</taxon>
        <taxon>Diphyllobothriidea</taxon>
        <taxon>Diphyllobothriidae</taxon>
        <taxon>Schistocephalus</taxon>
    </lineage>
</organism>
<name>A0A0X3PAZ6_SCHSO</name>
<protein>
    <recommendedName>
        <fullName evidence="11">Chloride channel protein</fullName>
    </recommendedName>
</protein>
<dbReference type="SUPFAM" id="SSF54631">
    <property type="entry name" value="CBS-domain pair"/>
    <property type="match status" value="1"/>
</dbReference>
<dbReference type="AlphaFoldDB" id="A0A0X3PAZ6"/>
<dbReference type="Pfam" id="PF00654">
    <property type="entry name" value="Voltage_CLC"/>
    <property type="match status" value="1"/>
</dbReference>
<evidence type="ECO:0000256" key="10">
    <source>
        <dbReference type="PROSITE-ProRule" id="PRU00703"/>
    </source>
</evidence>
<dbReference type="PRINTS" id="PR00762">
    <property type="entry name" value="CLCHANNEL"/>
</dbReference>
<dbReference type="SMART" id="SM00116">
    <property type="entry name" value="CBS"/>
    <property type="match status" value="2"/>
</dbReference>
<feature type="transmembrane region" description="Helical" evidence="11">
    <location>
        <begin position="149"/>
        <end position="171"/>
    </location>
</feature>
<keyword evidence="4" id="KW-0677">Repeat</keyword>
<dbReference type="InterPro" id="IPR000644">
    <property type="entry name" value="CBS_dom"/>
</dbReference>
<evidence type="ECO:0000256" key="11">
    <source>
        <dbReference type="RuleBase" id="RU361221"/>
    </source>
</evidence>
<dbReference type="Gene3D" id="3.10.580.10">
    <property type="entry name" value="CBS-domain"/>
    <property type="match status" value="1"/>
</dbReference>
<dbReference type="InterPro" id="IPR001807">
    <property type="entry name" value="ClC"/>
</dbReference>
<feature type="domain" description="CBS" evidence="12">
    <location>
        <begin position="566"/>
        <end position="626"/>
    </location>
</feature>
<evidence type="ECO:0000256" key="1">
    <source>
        <dbReference type="ARBA" id="ARBA00004141"/>
    </source>
</evidence>
<dbReference type="GO" id="GO:0005765">
    <property type="term" value="C:lysosomal membrane"/>
    <property type="evidence" value="ECO:0007669"/>
    <property type="project" value="TreeGrafter"/>
</dbReference>
<dbReference type="InterPro" id="IPR014743">
    <property type="entry name" value="Cl-channel_core"/>
</dbReference>
<feature type="transmembrane region" description="Helical" evidence="11">
    <location>
        <begin position="318"/>
        <end position="350"/>
    </location>
</feature>
<dbReference type="PROSITE" id="PS51371">
    <property type="entry name" value="CBS"/>
    <property type="match status" value="2"/>
</dbReference>
<dbReference type="EMBL" id="GEEE01014347">
    <property type="protein sequence ID" value="JAP48878.1"/>
    <property type="molecule type" value="Transcribed_RNA"/>
</dbReference>
<feature type="transmembrane region" description="Helical" evidence="11">
    <location>
        <begin position="239"/>
        <end position="261"/>
    </location>
</feature>
<keyword evidence="2 11" id="KW-0813">Transport</keyword>
<proteinExistence type="inferred from homology"/>
<comment type="similarity">
    <text evidence="11">Belongs to the chloride channel (TC 2.A.49) family.</text>
</comment>
<evidence type="ECO:0000256" key="4">
    <source>
        <dbReference type="ARBA" id="ARBA00022737"/>
    </source>
</evidence>
<evidence type="ECO:0000256" key="2">
    <source>
        <dbReference type="ARBA" id="ARBA00022448"/>
    </source>
</evidence>